<keyword evidence="1" id="KW-1133">Transmembrane helix</keyword>
<name>B5RMF2_BORDL</name>
<dbReference type="Proteomes" id="UP000000611">
    <property type="component" value="Chromosome"/>
</dbReference>
<dbReference type="Gene3D" id="2.60.40.10">
    <property type="entry name" value="Immunoglobulins"/>
    <property type="match status" value="1"/>
</dbReference>
<feature type="transmembrane region" description="Helical" evidence="1">
    <location>
        <begin position="9"/>
        <end position="32"/>
    </location>
</feature>
<dbReference type="RefSeq" id="WP_012538347.1">
    <property type="nucleotide sequence ID" value="NC_011229.1"/>
</dbReference>
<protein>
    <submittedName>
        <fullName evidence="2">Uncharacterized conserved protein</fullName>
    </submittedName>
</protein>
<dbReference type="EMBL" id="CP000976">
    <property type="protein sequence ID" value="ACH93538.1"/>
    <property type="molecule type" value="Genomic_DNA"/>
</dbReference>
<gene>
    <name evidence="2" type="ordered locus">BDU_601</name>
</gene>
<reference evidence="2 3" key="1">
    <citation type="journal article" date="2008" name="PLoS Genet.">
        <title>The genome of Borrelia recurrentis, the agent of deadly louse-borne relapsing fever, is a degraded subset of tick-borne Borrelia duttonii.</title>
        <authorList>
            <person name="Lescot M."/>
            <person name="Audic S."/>
            <person name="Robert C."/>
            <person name="Nguyen T.T."/>
            <person name="Blanc G."/>
            <person name="Cutler S.J."/>
            <person name="Wincker P."/>
            <person name="Couloux A."/>
            <person name="Claverie J.-M."/>
            <person name="Raoult D."/>
            <person name="Drancourt M."/>
        </authorList>
    </citation>
    <scope>NUCLEOTIDE SEQUENCE [LARGE SCALE GENOMIC DNA]</scope>
    <source>
        <strain evidence="2 3">Ly</strain>
    </source>
</reference>
<dbReference type="InterPro" id="IPR014756">
    <property type="entry name" value="Ig_E-set"/>
</dbReference>
<accession>B5RMF2</accession>
<dbReference type="AlphaFoldDB" id="B5RMF2"/>
<keyword evidence="1" id="KW-0812">Transmembrane</keyword>
<evidence type="ECO:0000313" key="3">
    <source>
        <dbReference type="Proteomes" id="UP000000611"/>
    </source>
</evidence>
<evidence type="ECO:0000256" key="1">
    <source>
        <dbReference type="SAM" id="Phobius"/>
    </source>
</evidence>
<evidence type="ECO:0000313" key="2">
    <source>
        <dbReference type="EMBL" id="ACH93538.1"/>
    </source>
</evidence>
<dbReference type="STRING" id="412419.BDU_601"/>
<keyword evidence="1" id="KW-0472">Membrane</keyword>
<dbReference type="HOGENOM" id="CLU_525490_0_0_12"/>
<sequence length="517" mass="60543">MAVFIRGQYFILSLIFLIFFGLFVFSGFLFYLKPVIYEISPMPASHENVIVIKGRNLGDKIGEVNINDHYLVKSSIISWSNERVVFKITNEINSGLVFIKNRQGISNELFLVISRQVPIKLEKDNSPFLFFEENLVVMTNTPIVLRGKNLTSDSGVVEIFIQTKHELYKVLSRDILSLSEMEIRFIPPKTLNINGEIFVVVDELKSNKLPFKFNENFFAWNLKKGRNFKISHEISFLKNKNDSSNEILDNINFNIFYLSPVENERQKIQFVDNNGTLLNLDNLFFKNLKSDKYHFNFEVKTFQLNLDIFDVKALEGIRVSTDANIREFKTYVLDKRDHYLSYDSFDLTSINLNVNNKDSAYELAKSIIDALVSYFTLVNNDLALDKSIEMKEISVDNLILLTNLLFFRHNIPLRNAVGFYFDNKSSKLQKHIWCEFFLEHIGFIYFDIINAVLFKDSSNYFLNMSENYIHYGYREDYDNDLLLDEYVDLVLFKYKSLTSHDHSLNYKITLEENSNDR</sequence>
<dbReference type="SUPFAM" id="SSF81296">
    <property type="entry name" value="E set domains"/>
    <property type="match status" value="1"/>
</dbReference>
<keyword evidence="3" id="KW-1185">Reference proteome</keyword>
<dbReference type="eggNOG" id="COG1305">
    <property type="taxonomic scope" value="Bacteria"/>
</dbReference>
<dbReference type="OrthoDB" id="9787782at2"/>
<organism evidence="2 3">
    <name type="scientific">Borrelia duttonii (strain Ly)</name>
    <dbReference type="NCBI Taxonomy" id="412419"/>
    <lineage>
        <taxon>Bacteria</taxon>
        <taxon>Pseudomonadati</taxon>
        <taxon>Spirochaetota</taxon>
        <taxon>Spirochaetia</taxon>
        <taxon>Spirochaetales</taxon>
        <taxon>Borreliaceae</taxon>
        <taxon>Borrelia</taxon>
    </lineage>
</organism>
<dbReference type="InterPro" id="IPR013783">
    <property type="entry name" value="Ig-like_fold"/>
</dbReference>
<proteinExistence type="predicted"/>
<dbReference type="KEGG" id="bdu:BDU_601"/>